<dbReference type="Proteomes" id="UP000688947">
    <property type="component" value="Unassembled WGS sequence"/>
</dbReference>
<dbReference type="AlphaFoldDB" id="A0A8T1UIY6"/>
<evidence type="ECO:0000313" key="2">
    <source>
        <dbReference type="Proteomes" id="UP000688947"/>
    </source>
</evidence>
<organism evidence="1 2">
    <name type="scientific">Phytophthora cactorum</name>
    <dbReference type="NCBI Taxonomy" id="29920"/>
    <lineage>
        <taxon>Eukaryota</taxon>
        <taxon>Sar</taxon>
        <taxon>Stramenopiles</taxon>
        <taxon>Oomycota</taxon>
        <taxon>Peronosporomycetes</taxon>
        <taxon>Peronosporales</taxon>
        <taxon>Peronosporaceae</taxon>
        <taxon>Phytophthora</taxon>
    </lineage>
</organism>
<reference evidence="1" key="1">
    <citation type="submission" date="2021-01" db="EMBL/GenBank/DDBJ databases">
        <title>Phytophthora aleatoria, a newly-described species from Pinus radiata is distinct from Phytophthora cactorum isolates based on comparative genomics.</title>
        <authorList>
            <person name="Mcdougal R."/>
            <person name="Panda P."/>
            <person name="Williams N."/>
            <person name="Studholme D.J."/>
        </authorList>
    </citation>
    <scope>NUCLEOTIDE SEQUENCE</scope>
    <source>
        <strain evidence="1">NZFS 3830</strain>
    </source>
</reference>
<sequence>MEDVDHHEDACKRLPTWLQAPNSHTDMHPSKVPLNSKFTGTPINIKQQLRGANMDLAQRNPNVNSDRKVLCLETTVLQQQWKRNYEVLNYGKVTVVQHVRSSQAKISLLGPSISPNSFRSSLYIILSPCTYRSATPVQSPRISFRSLISSVLVRGLRS</sequence>
<protein>
    <submittedName>
        <fullName evidence="1">Uncharacterized protein</fullName>
    </submittedName>
</protein>
<proteinExistence type="predicted"/>
<dbReference type="EMBL" id="JAENGZ010000363">
    <property type="protein sequence ID" value="KAG6960998.1"/>
    <property type="molecule type" value="Genomic_DNA"/>
</dbReference>
<gene>
    <name evidence="1" type="ORF">JG687_00007911</name>
</gene>
<evidence type="ECO:0000313" key="1">
    <source>
        <dbReference type="EMBL" id="KAG6960998.1"/>
    </source>
</evidence>
<name>A0A8T1UIY6_9STRA</name>
<accession>A0A8T1UIY6</accession>
<comment type="caution">
    <text evidence="1">The sequence shown here is derived from an EMBL/GenBank/DDBJ whole genome shotgun (WGS) entry which is preliminary data.</text>
</comment>